<evidence type="ECO:0000313" key="1">
    <source>
        <dbReference type="EMBL" id="MBX42781.1"/>
    </source>
</evidence>
<name>A0A2P2NJU7_RHIMU</name>
<proteinExistence type="predicted"/>
<protein>
    <submittedName>
        <fullName evidence="1">Uncharacterized protein</fullName>
    </submittedName>
</protein>
<accession>A0A2P2NJU7</accession>
<reference evidence="1" key="1">
    <citation type="submission" date="2018-02" db="EMBL/GenBank/DDBJ databases">
        <title>Rhizophora mucronata_Transcriptome.</title>
        <authorList>
            <person name="Meera S.P."/>
            <person name="Sreeshan A."/>
            <person name="Augustine A."/>
        </authorList>
    </citation>
    <scope>NUCLEOTIDE SEQUENCE</scope>
    <source>
        <tissue evidence="1">Leaf</tissue>
    </source>
</reference>
<dbReference type="EMBL" id="GGEC01062297">
    <property type="protein sequence ID" value="MBX42781.1"/>
    <property type="molecule type" value="Transcribed_RNA"/>
</dbReference>
<organism evidence="1">
    <name type="scientific">Rhizophora mucronata</name>
    <name type="common">Asiatic mangrove</name>
    <dbReference type="NCBI Taxonomy" id="61149"/>
    <lineage>
        <taxon>Eukaryota</taxon>
        <taxon>Viridiplantae</taxon>
        <taxon>Streptophyta</taxon>
        <taxon>Embryophyta</taxon>
        <taxon>Tracheophyta</taxon>
        <taxon>Spermatophyta</taxon>
        <taxon>Magnoliopsida</taxon>
        <taxon>eudicotyledons</taxon>
        <taxon>Gunneridae</taxon>
        <taxon>Pentapetalae</taxon>
        <taxon>rosids</taxon>
        <taxon>fabids</taxon>
        <taxon>Malpighiales</taxon>
        <taxon>Rhizophoraceae</taxon>
        <taxon>Rhizophora</taxon>
    </lineage>
</organism>
<dbReference type="AlphaFoldDB" id="A0A2P2NJU7"/>
<sequence length="57" mass="6627">MFLFKFSVCLSKLEMLGGPGSQCNHDYWIVYLWSPLYGTTNDSDCIFCGPHYSHLFR</sequence>